<gene>
    <name evidence="1" type="ORF">LCOR_08541.1</name>
</gene>
<evidence type="ECO:0008006" key="3">
    <source>
        <dbReference type="Google" id="ProtNLM"/>
    </source>
</evidence>
<proteinExistence type="predicted"/>
<dbReference type="VEuPathDB" id="FungiDB:LCOR_08541.1"/>
<evidence type="ECO:0000313" key="2">
    <source>
        <dbReference type="Proteomes" id="UP000027586"/>
    </source>
</evidence>
<dbReference type="InterPro" id="IPR032675">
    <property type="entry name" value="LRR_dom_sf"/>
</dbReference>
<evidence type="ECO:0000313" key="1">
    <source>
        <dbReference type="EMBL" id="CDH57629.1"/>
    </source>
</evidence>
<name>A0A068S5S3_9FUNG</name>
<dbReference type="EMBL" id="CBTN010000048">
    <property type="protein sequence ID" value="CDH57629.1"/>
    <property type="molecule type" value="Genomic_DNA"/>
</dbReference>
<accession>A0A068S5S3</accession>
<sequence>MTELNHWFTTPWYEFMHARYHRHHLRSSSGDLETFSIAKETRCSSMFGIQSALIATQYAPRVHSIYLLMRDEGIELTYDAEGQPSERHGIRNLTITTETEEICTDTTSIVKQHHKTLERIVWSLDTSHDTDTIDNLNYPHLKKLYVNTSGWQLPCNAPALEELEMTLQTIHAHPAVLNAIPPNLKKLALDLQQGLTTVTKSLIEHYLGRLARQHQLKHLVIKFDHEDNVDSLLDVIIRNDRLERLEITLWEWDSYQMGQFFDRLVKGCPRLVRLEVISKTVPSTNAMNTLKQLQHLKELAFLMHDFTNYESFWSGIPTILQLKSLMIYAPRTFKNDKAEYLKQQRPDLQIIVDTNTFRF</sequence>
<dbReference type="AlphaFoldDB" id="A0A068S5S3"/>
<organism evidence="1 2">
    <name type="scientific">Lichtheimia corymbifera JMRC:FSU:9682</name>
    <dbReference type="NCBI Taxonomy" id="1263082"/>
    <lineage>
        <taxon>Eukaryota</taxon>
        <taxon>Fungi</taxon>
        <taxon>Fungi incertae sedis</taxon>
        <taxon>Mucoromycota</taxon>
        <taxon>Mucoromycotina</taxon>
        <taxon>Mucoromycetes</taxon>
        <taxon>Mucorales</taxon>
        <taxon>Lichtheimiaceae</taxon>
        <taxon>Lichtheimia</taxon>
    </lineage>
</organism>
<dbReference type="Proteomes" id="UP000027586">
    <property type="component" value="Unassembled WGS sequence"/>
</dbReference>
<dbReference type="Gene3D" id="3.80.10.10">
    <property type="entry name" value="Ribonuclease Inhibitor"/>
    <property type="match status" value="1"/>
</dbReference>
<reference evidence="1" key="1">
    <citation type="submission" date="2013-08" db="EMBL/GenBank/DDBJ databases">
        <title>Gene expansion shapes genome architecture in the human pathogen Lichtheimia corymbifera: an evolutionary genomics analysis in the ancient terrestrial Mucorales (Mucoromycotina).</title>
        <authorList>
            <person name="Schwartze V.U."/>
            <person name="Winter S."/>
            <person name="Shelest E."/>
            <person name="Marcet-Houben M."/>
            <person name="Horn F."/>
            <person name="Wehner S."/>
            <person name="Hoffmann K."/>
            <person name="Riege K."/>
            <person name="Sammeth M."/>
            <person name="Nowrousian M."/>
            <person name="Valiante V."/>
            <person name="Linde J."/>
            <person name="Jacobsen I.D."/>
            <person name="Marz M."/>
            <person name="Brakhage A.A."/>
            <person name="Gabaldon T."/>
            <person name="Bocker S."/>
            <person name="Voigt K."/>
        </authorList>
    </citation>
    <scope>NUCLEOTIDE SEQUENCE [LARGE SCALE GENOMIC DNA]</scope>
    <source>
        <strain evidence="1">FSU 9682</strain>
    </source>
</reference>
<dbReference type="SUPFAM" id="SSF52047">
    <property type="entry name" value="RNI-like"/>
    <property type="match status" value="1"/>
</dbReference>
<protein>
    <recommendedName>
        <fullName evidence="3">F-box domain-containing protein</fullName>
    </recommendedName>
</protein>
<comment type="caution">
    <text evidence="1">The sequence shown here is derived from an EMBL/GenBank/DDBJ whole genome shotgun (WGS) entry which is preliminary data.</text>
</comment>
<dbReference type="OrthoDB" id="10551840at2759"/>
<keyword evidence="2" id="KW-1185">Reference proteome</keyword>